<keyword evidence="1" id="KW-0732">Signal</keyword>
<feature type="domain" description="DUF2914" evidence="2">
    <location>
        <begin position="66"/>
        <end position="126"/>
    </location>
</feature>
<sequence>MKKLGLMLVLLVGLLAAPAFAAALEVAEGVITTQVVDREPVDAVESYPATVERLYCFTRVTGAEGETRVFHVWFHKGEELARVELPVRSPDWRTWSAKTILPSLSGEWTVEVQDAEGKALKILSFSLL</sequence>
<protein>
    <recommendedName>
        <fullName evidence="2">DUF2914 domain-containing protein</fullName>
    </recommendedName>
</protein>
<evidence type="ECO:0000313" key="4">
    <source>
        <dbReference type="Proteomes" id="UP001319827"/>
    </source>
</evidence>
<evidence type="ECO:0000259" key="2">
    <source>
        <dbReference type="Pfam" id="PF11141"/>
    </source>
</evidence>
<dbReference type="Proteomes" id="UP001319827">
    <property type="component" value="Chromosome"/>
</dbReference>
<proteinExistence type="predicted"/>
<gene>
    <name evidence="3" type="ORF">DESUT3_14640</name>
</gene>
<organism evidence="3 4">
    <name type="scientific">Desulfuromonas versatilis</name>
    <dbReference type="NCBI Taxonomy" id="2802975"/>
    <lineage>
        <taxon>Bacteria</taxon>
        <taxon>Pseudomonadati</taxon>
        <taxon>Thermodesulfobacteriota</taxon>
        <taxon>Desulfuromonadia</taxon>
        <taxon>Desulfuromonadales</taxon>
        <taxon>Desulfuromonadaceae</taxon>
        <taxon>Desulfuromonas</taxon>
    </lineage>
</organism>
<dbReference type="InterPro" id="IPR022606">
    <property type="entry name" value="DUF2914"/>
</dbReference>
<keyword evidence="4" id="KW-1185">Reference proteome</keyword>
<name>A0ABN6DWE9_9BACT</name>
<dbReference type="Pfam" id="PF11141">
    <property type="entry name" value="DUF2914"/>
    <property type="match status" value="1"/>
</dbReference>
<reference evidence="3 4" key="2">
    <citation type="journal article" date="2021" name="Int. J. Syst. Evol. Microbiol.">
        <title>Isolation and Polyphasic Characterization of Desulfuromonas versatilis sp. Nov., an Electrogenic Bacteria Capable of Versatile Metabolism Isolated from a Graphene Oxide-Reducing Enrichment Culture.</title>
        <authorList>
            <person name="Xie L."/>
            <person name="Yoshida N."/>
            <person name="Ishii S."/>
            <person name="Meng L."/>
        </authorList>
    </citation>
    <scope>NUCLEOTIDE SEQUENCE [LARGE SCALE GENOMIC DNA]</scope>
    <source>
        <strain evidence="3 4">NIT-T3</strain>
    </source>
</reference>
<dbReference type="RefSeq" id="WP_225911651.1">
    <property type="nucleotide sequence ID" value="NZ_AP024355.1"/>
</dbReference>
<evidence type="ECO:0000256" key="1">
    <source>
        <dbReference type="SAM" id="SignalP"/>
    </source>
</evidence>
<accession>A0ABN6DWE9</accession>
<feature type="chain" id="PRO_5045116527" description="DUF2914 domain-containing protein" evidence="1">
    <location>
        <begin position="22"/>
        <end position="128"/>
    </location>
</feature>
<dbReference type="EMBL" id="AP024355">
    <property type="protein sequence ID" value="BCR04395.1"/>
    <property type="molecule type" value="Genomic_DNA"/>
</dbReference>
<evidence type="ECO:0000313" key="3">
    <source>
        <dbReference type="EMBL" id="BCR04395.1"/>
    </source>
</evidence>
<reference evidence="3 4" key="1">
    <citation type="journal article" date="2016" name="C (Basel)">
        <title>Selective Growth of and Electricity Production by Marine Exoelectrogenic Bacteria in Self-Aggregated Hydrogel of Microbially Reduced Graphene Oxide.</title>
        <authorList>
            <person name="Yoshida N."/>
            <person name="Goto Y."/>
            <person name="Miyata Y."/>
        </authorList>
    </citation>
    <scope>NUCLEOTIDE SEQUENCE [LARGE SCALE GENOMIC DNA]</scope>
    <source>
        <strain evidence="3 4">NIT-T3</strain>
    </source>
</reference>
<feature type="signal peptide" evidence="1">
    <location>
        <begin position="1"/>
        <end position="21"/>
    </location>
</feature>